<dbReference type="EMBL" id="BMAO01032211">
    <property type="protein sequence ID" value="GFQ80565.1"/>
    <property type="molecule type" value="Genomic_DNA"/>
</dbReference>
<evidence type="ECO:0000313" key="1">
    <source>
        <dbReference type="EMBL" id="GFQ80565.1"/>
    </source>
</evidence>
<evidence type="ECO:0000313" key="2">
    <source>
        <dbReference type="Proteomes" id="UP000887116"/>
    </source>
</evidence>
<comment type="caution">
    <text evidence="1">The sequence shown here is derived from an EMBL/GenBank/DDBJ whole genome shotgun (WGS) entry which is preliminary data.</text>
</comment>
<protein>
    <submittedName>
        <fullName evidence="1">Uncharacterized protein</fullName>
    </submittedName>
</protein>
<dbReference type="Proteomes" id="UP000887116">
    <property type="component" value="Unassembled WGS sequence"/>
</dbReference>
<accession>A0A8X6INY5</accession>
<name>A0A8X6INY5_TRICU</name>
<organism evidence="1 2">
    <name type="scientific">Trichonephila clavata</name>
    <name type="common">Joro spider</name>
    <name type="synonym">Nephila clavata</name>
    <dbReference type="NCBI Taxonomy" id="2740835"/>
    <lineage>
        <taxon>Eukaryota</taxon>
        <taxon>Metazoa</taxon>
        <taxon>Ecdysozoa</taxon>
        <taxon>Arthropoda</taxon>
        <taxon>Chelicerata</taxon>
        <taxon>Arachnida</taxon>
        <taxon>Araneae</taxon>
        <taxon>Araneomorphae</taxon>
        <taxon>Entelegynae</taxon>
        <taxon>Araneoidea</taxon>
        <taxon>Nephilidae</taxon>
        <taxon>Trichonephila</taxon>
    </lineage>
</organism>
<dbReference type="AlphaFoldDB" id="A0A8X6INY5"/>
<proteinExistence type="predicted"/>
<keyword evidence="2" id="KW-1185">Reference proteome</keyword>
<reference evidence="1" key="1">
    <citation type="submission" date="2020-07" db="EMBL/GenBank/DDBJ databases">
        <title>Multicomponent nature underlies the extraordinary mechanical properties of spider dragline silk.</title>
        <authorList>
            <person name="Kono N."/>
            <person name="Nakamura H."/>
            <person name="Mori M."/>
            <person name="Yoshida Y."/>
            <person name="Ohtoshi R."/>
            <person name="Malay A.D."/>
            <person name="Moran D.A.P."/>
            <person name="Tomita M."/>
            <person name="Numata K."/>
            <person name="Arakawa K."/>
        </authorList>
    </citation>
    <scope>NUCLEOTIDE SEQUENCE</scope>
</reference>
<gene>
    <name evidence="1" type="ORF">TNCT_643881</name>
</gene>
<sequence length="95" mass="11212">MGNADTLYDNARMHLTIRTAKKFWSFHRKSRNHSTYIPDLVSGDCPVLGPVRTEQRFKCIDEAHRRVRRNQPVHSQVVRTVLAEFNQFNSPRRTF</sequence>